<keyword evidence="1" id="KW-0812">Transmembrane</keyword>
<dbReference type="EMBL" id="BSTJ01000003">
    <property type="protein sequence ID" value="GLY74756.1"/>
    <property type="molecule type" value="Genomic_DNA"/>
</dbReference>
<accession>A0A9W6RF65</accession>
<name>A0A9W6RF65_9ACTN</name>
<sequence length="208" mass="22386">MNVYYDEPVAPPPPGEVKPRRRMRVTLIIIGALVVLAAATWAAGGLRAQPGGPAQSVAGRTVNQGLFDVQILDARSGRMKLSSFDPAANLLVVRMRVTDLGDQSYGVSSFISGVAAEPKPGKYVEPDLMDSVGVVDGQVTSEIHPRLPVVVQLVWKLGDATAPRTLTVALRLWEYGQSFTTDEFYWSVSKQSPVKAEVKVPVRLGATS</sequence>
<dbReference type="RefSeq" id="WP_285620830.1">
    <property type="nucleotide sequence ID" value="NZ_BSTJ01000003.1"/>
</dbReference>
<organism evidence="2 3">
    <name type="scientific">Actinoallomurus iriomotensis</name>
    <dbReference type="NCBI Taxonomy" id="478107"/>
    <lineage>
        <taxon>Bacteria</taxon>
        <taxon>Bacillati</taxon>
        <taxon>Actinomycetota</taxon>
        <taxon>Actinomycetes</taxon>
        <taxon>Streptosporangiales</taxon>
        <taxon>Thermomonosporaceae</taxon>
        <taxon>Actinoallomurus</taxon>
    </lineage>
</organism>
<reference evidence="2" key="1">
    <citation type="submission" date="2023-03" db="EMBL/GenBank/DDBJ databases">
        <title>Actinoallomurus iriomotensis NBRC 103681.</title>
        <authorList>
            <person name="Ichikawa N."/>
            <person name="Sato H."/>
            <person name="Tonouchi N."/>
        </authorList>
    </citation>
    <scope>NUCLEOTIDE SEQUENCE</scope>
    <source>
        <strain evidence="2">NBRC 103681</strain>
    </source>
</reference>
<comment type="caution">
    <text evidence="2">The sequence shown here is derived from an EMBL/GenBank/DDBJ whole genome shotgun (WGS) entry which is preliminary data.</text>
</comment>
<evidence type="ECO:0000313" key="2">
    <source>
        <dbReference type="EMBL" id="GLY74756.1"/>
    </source>
</evidence>
<keyword evidence="1" id="KW-1133">Transmembrane helix</keyword>
<keyword evidence="1" id="KW-0472">Membrane</keyword>
<dbReference type="AlphaFoldDB" id="A0A9W6RF65"/>
<gene>
    <name evidence="2" type="ORF">Airi01_030230</name>
</gene>
<feature type="transmembrane region" description="Helical" evidence="1">
    <location>
        <begin position="25"/>
        <end position="46"/>
    </location>
</feature>
<evidence type="ECO:0000256" key="1">
    <source>
        <dbReference type="SAM" id="Phobius"/>
    </source>
</evidence>
<proteinExistence type="predicted"/>
<evidence type="ECO:0000313" key="3">
    <source>
        <dbReference type="Proteomes" id="UP001165135"/>
    </source>
</evidence>
<dbReference type="Proteomes" id="UP001165135">
    <property type="component" value="Unassembled WGS sequence"/>
</dbReference>
<protein>
    <submittedName>
        <fullName evidence="2">Uncharacterized protein</fullName>
    </submittedName>
</protein>